<dbReference type="InterPro" id="IPR006364">
    <property type="entry name" value="CobI/CbiL/CobIJ_dom"/>
</dbReference>
<dbReference type="Gene3D" id="3.30.950.10">
    <property type="entry name" value="Methyltransferase, Cobalt-precorrin-4 Transmethylase, Domain 2"/>
    <property type="match status" value="1"/>
</dbReference>
<evidence type="ECO:0000256" key="5">
    <source>
        <dbReference type="ARBA" id="ARBA00022679"/>
    </source>
</evidence>
<evidence type="ECO:0000256" key="4">
    <source>
        <dbReference type="ARBA" id="ARBA00022603"/>
    </source>
</evidence>
<evidence type="ECO:0000256" key="1">
    <source>
        <dbReference type="ARBA" id="ARBA00004953"/>
    </source>
</evidence>
<dbReference type="AlphaFoldDB" id="A0A0E2HE58"/>
<dbReference type="InterPro" id="IPR035996">
    <property type="entry name" value="4pyrrol_Methylase_sf"/>
</dbReference>
<dbReference type="EMBL" id="AGYR01000012">
    <property type="protein sequence ID" value="ENZ17826.1"/>
    <property type="molecule type" value="Genomic_DNA"/>
</dbReference>
<dbReference type="InterPro" id="IPR000878">
    <property type="entry name" value="4pyrrol_Mease"/>
</dbReference>
<dbReference type="InterPro" id="IPR014776">
    <property type="entry name" value="4pyrrole_Mease_sub2"/>
</dbReference>
<dbReference type="Pfam" id="PF00590">
    <property type="entry name" value="TP_methylase"/>
    <property type="match status" value="1"/>
</dbReference>
<gene>
    <name evidence="9" type="ORF">HMPREF1090_01375</name>
</gene>
<organism evidence="9 10">
    <name type="scientific">[Clostridium] clostridioforme 90A8</name>
    <dbReference type="NCBI Taxonomy" id="999408"/>
    <lineage>
        <taxon>Bacteria</taxon>
        <taxon>Bacillati</taxon>
        <taxon>Bacillota</taxon>
        <taxon>Clostridia</taxon>
        <taxon>Lachnospirales</taxon>
        <taxon>Lachnospiraceae</taxon>
        <taxon>Enterocloster</taxon>
    </lineage>
</organism>
<dbReference type="HOGENOM" id="CLU_076014_2_1_9"/>
<evidence type="ECO:0000259" key="8">
    <source>
        <dbReference type="Pfam" id="PF00590"/>
    </source>
</evidence>
<dbReference type="GO" id="GO:0032259">
    <property type="term" value="P:methylation"/>
    <property type="evidence" value="ECO:0007669"/>
    <property type="project" value="UniProtKB-KW"/>
</dbReference>
<name>A0A0E2HE58_9FIRM</name>
<dbReference type="NCBIfam" id="TIGR01467">
    <property type="entry name" value="cobI_cbiL"/>
    <property type="match status" value="1"/>
</dbReference>
<evidence type="ECO:0000256" key="7">
    <source>
        <dbReference type="PIRNR" id="PIRNR036427"/>
    </source>
</evidence>
<dbReference type="CDD" id="cd11645">
    <property type="entry name" value="Precorrin_2_C20_MT"/>
    <property type="match status" value="1"/>
</dbReference>
<reference evidence="9 10" key="1">
    <citation type="submission" date="2013-01" db="EMBL/GenBank/DDBJ databases">
        <title>The Genome Sequence of Clostridium clostridioforme 90A8.</title>
        <authorList>
            <consortium name="The Broad Institute Genome Sequencing Platform"/>
            <person name="Earl A."/>
            <person name="Ward D."/>
            <person name="Feldgarden M."/>
            <person name="Gevers D."/>
            <person name="Courvalin P."/>
            <person name="Lambert T."/>
            <person name="Walker B."/>
            <person name="Young S.K."/>
            <person name="Zeng Q."/>
            <person name="Gargeya S."/>
            <person name="Fitzgerald M."/>
            <person name="Haas B."/>
            <person name="Abouelleil A."/>
            <person name="Alvarado L."/>
            <person name="Arachchi H.M."/>
            <person name="Berlin A.M."/>
            <person name="Chapman S.B."/>
            <person name="Dewar J."/>
            <person name="Goldberg J."/>
            <person name="Griggs A."/>
            <person name="Gujja S."/>
            <person name="Hansen M."/>
            <person name="Howarth C."/>
            <person name="Imamovic A."/>
            <person name="Larimer J."/>
            <person name="McCowan C."/>
            <person name="Murphy C."/>
            <person name="Neiman D."/>
            <person name="Pearson M."/>
            <person name="Priest M."/>
            <person name="Roberts A."/>
            <person name="Saif S."/>
            <person name="Shea T."/>
            <person name="Sisk P."/>
            <person name="Sykes S."/>
            <person name="Wortman J."/>
            <person name="Nusbaum C."/>
            <person name="Birren B."/>
        </authorList>
    </citation>
    <scope>NUCLEOTIDE SEQUENCE [LARGE SCALE GENOMIC DNA]</scope>
    <source>
        <strain evidence="9 10">90A8</strain>
    </source>
</reference>
<comment type="pathway">
    <text evidence="1">Cofactor biosynthesis; adenosylcobalamin biosynthesis.</text>
</comment>
<dbReference type="UniPathway" id="UPA00148"/>
<keyword evidence="5 9" id="KW-0808">Transferase</keyword>
<evidence type="ECO:0000313" key="9">
    <source>
        <dbReference type="EMBL" id="ENZ17826.1"/>
    </source>
</evidence>
<dbReference type="Proteomes" id="UP000013085">
    <property type="component" value="Unassembled WGS sequence"/>
</dbReference>
<dbReference type="PATRIC" id="fig|999408.3.peg.1486"/>
<evidence type="ECO:0000256" key="3">
    <source>
        <dbReference type="ARBA" id="ARBA00022573"/>
    </source>
</evidence>
<keyword evidence="3" id="KW-0169">Cobalamin biosynthesis</keyword>
<dbReference type="RefSeq" id="WP_002595312.1">
    <property type="nucleotide sequence ID" value="NZ_KB851009.1"/>
</dbReference>
<dbReference type="PIRSF" id="PIRSF036427">
    <property type="entry name" value="Precrrn-2_mtase"/>
    <property type="match status" value="1"/>
</dbReference>
<comment type="similarity">
    <text evidence="2 7">Belongs to the precorrin methyltransferase family.</text>
</comment>
<dbReference type="GO" id="GO:0009236">
    <property type="term" value="P:cobalamin biosynthetic process"/>
    <property type="evidence" value="ECO:0007669"/>
    <property type="project" value="UniProtKB-UniRule"/>
</dbReference>
<dbReference type="PANTHER" id="PTHR43467">
    <property type="entry name" value="COBALT-PRECORRIN-2 C(20)-METHYLTRANSFERASE"/>
    <property type="match status" value="1"/>
</dbReference>
<evidence type="ECO:0000256" key="2">
    <source>
        <dbReference type="ARBA" id="ARBA00005879"/>
    </source>
</evidence>
<keyword evidence="6" id="KW-0949">S-adenosyl-L-methionine</keyword>
<feature type="domain" description="Tetrapyrrole methylase" evidence="8">
    <location>
        <begin position="3"/>
        <end position="212"/>
    </location>
</feature>
<evidence type="ECO:0000256" key="6">
    <source>
        <dbReference type="ARBA" id="ARBA00022691"/>
    </source>
</evidence>
<evidence type="ECO:0000313" key="10">
    <source>
        <dbReference type="Proteomes" id="UP000013085"/>
    </source>
</evidence>
<dbReference type="InterPro" id="IPR014777">
    <property type="entry name" value="4pyrrole_Mease_sub1"/>
</dbReference>
<keyword evidence="4 9" id="KW-0489">Methyltransferase</keyword>
<accession>A0A0E2HE58</accession>
<dbReference type="InterPro" id="IPR012382">
    <property type="entry name" value="CobI/CbiL"/>
</dbReference>
<dbReference type="SUPFAM" id="SSF53790">
    <property type="entry name" value="Tetrapyrrole methylase"/>
    <property type="match status" value="1"/>
</dbReference>
<dbReference type="Gene3D" id="3.40.1010.10">
    <property type="entry name" value="Cobalt-precorrin-4 Transmethylase, Domain 1"/>
    <property type="match status" value="1"/>
</dbReference>
<dbReference type="PANTHER" id="PTHR43467:SF2">
    <property type="entry name" value="COBALT-PRECORRIN-2 C(20)-METHYLTRANSFERASE"/>
    <property type="match status" value="1"/>
</dbReference>
<comment type="caution">
    <text evidence="9">The sequence shown here is derived from an EMBL/GenBank/DDBJ whole genome shotgun (WGS) entry which is preliminary data.</text>
</comment>
<proteinExistence type="inferred from homology"/>
<protein>
    <submittedName>
        <fullName evidence="9">Precorrin-2 C20-methyltransferase</fullName>
    </submittedName>
</protein>
<dbReference type="GO" id="GO:0030788">
    <property type="term" value="F:precorrin-2 C20-methyltransferase activity"/>
    <property type="evidence" value="ECO:0007669"/>
    <property type="project" value="InterPro"/>
</dbReference>
<sequence>MGKLYGIGVGPGDPELLTLKAHRILNEADVIFCPEKETGAGSFAFDIIKGLLENTEAKIVNLVYPMHYHGAQLREMWKQNAGCIAEHLSGERTGAFITLGDPAVYSTFMYTLPYIEAAGVEVEVVPGITSFCAAADSMKMPLVAWNEDLVVAPVRKNSSEDLGRVLREHDNVVLMKPSTDPEALLRALEENHLEDRFVLITKTGTGEERLVTDFEDLKQYDIPYLSTVIIKKQGRQ</sequence>